<keyword evidence="8" id="KW-1185">Reference proteome</keyword>
<proteinExistence type="predicted"/>
<evidence type="ECO:0000259" key="6">
    <source>
        <dbReference type="PROSITE" id="PS51194"/>
    </source>
</evidence>
<protein>
    <submittedName>
        <fullName evidence="7">Helicase</fullName>
    </submittedName>
</protein>
<dbReference type="SMART" id="SM00490">
    <property type="entry name" value="HELICc"/>
    <property type="match status" value="1"/>
</dbReference>
<keyword evidence="2" id="KW-0378">Hydrolase</keyword>
<organism evidence="7 8">
    <name type="scientific">Allosphingosinicella humi</name>
    <dbReference type="NCBI Taxonomy" id="2068657"/>
    <lineage>
        <taxon>Bacteria</taxon>
        <taxon>Pseudomonadati</taxon>
        <taxon>Pseudomonadota</taxon>
        <taxon>Alphaproteobacteria</taxon>
        <taxon>Sphingomonadales</taxon>
        <taxon>Sphingomonadaceae</taxon>
        <taxon>Allosphingosinicella</taxon>
    </lineage>
</organism>
<dbReference type="SUPFAM" id="SSF52540">
    <property type="entry name" value="P-loop containing nucleoside triphosphate hydrolases"/>
    <property type="match status" value="2"/>
</dbReference>
<dbReference type="InterPro" id="IPR001650">
    <property type="entry name" value="Helicase_C-like"/>
</dbReference>
<evidence type="ECO:0000313" key="8">
    <source>
        <dbReference type="Proteomes" id="UP000245916"/>
    </source>
</evidence>
<dbReference type="GO" id="GO:0005524">
    <property type="term" value="F:ATP binding"/>
    <property type="evidence" value="ECO:0007669"/>
    <property type="project" value="UniProtKB-KW"/>
</dbReference>
<keyword evidence="4" id="KW-0067">ATP-binding</keyword>
<keyword evidence="1" id="KW-0547">Nucleotide-binding</keyword>
<dbReference type="AlphaFoldDB" id="A0A2U2J6C3"/>
<dbReference type="Pfam" id="PF00271">
    <property type="entry name" value="Helicase_C"/>
    <property type="match status" value="1"/>
</dbReference>
<feature type="region of interest" description="Disordered" evidence="5">
    <location>
        <begin position="713"/>
        <end position="732"/>
    </location>
</feature>
<evidence type="ECO:0000256" key="1">
    <source>
        <dbReference type="ARBA" id="ARBA00022741"/>
    </source>
</evidence>
<evidence type="ECO:0000313" key="7">
    <source>
        <dbReference type="EMBL" id="PWG03884.1"/>
    </source>
</evidence>
<gene>
    <name evidence="7" type="ORF">DF286_06545</name>
</gene>
<dbReference type="InterPro" id="IPR027417">
    <property type="entry name" value="P-loop_NTPase"/>
</dbReference>
<dbReference type="InterPro" id="IPR055206">
    <property type="entry name" value="DEXQc_SUV3"/>
</dbReference>
<dbReference type="Gene3D" id="3.40.50.300">
    <property type="entry name" value="P-loop containing nucleotide triphosphate hydrolases"/>
    <property type="match status" value="2"/>
</dbReference>
<dbReference type="PANTHER" id="PTHR12131">
    <property type="entry name" value="ATP-DEPENDENT RNA AND DNA HELICASE"/>
    <property type="match status" value="1"/>
</dbReference>
<dbReference type="Pfam" id="PF22527">
    <property type="entry name" value="DEXQc_Suv3"/>
    <property type="match status" value="1"/>
</dbReference>
<keyword evidence="3 7" id="KW-0347">Helicase</keyword>
<dbReference type="PROSITE" id="PS51194">
    <property type="entry name" value="HELICASE_CTER"/>
    <property type="match status" value="1"/>
</dbReference>
<dbReference type="RefSeq" id="WP_109272058.1">
    <property type="nucleotide sequence ID" value="NZ_QFFF01000001.1"/>
</dbReference>
<dbReference type="OrthoDB" id="9807155at2"/>
<dbReference type="Proteomes" id="UP000245916">
    <property type="component" value="Unassembled WGS sequence"/>
</dbReference>
<evidence type="ECO:0000256" key="4">
    <source>
        <dbReference type="ARBA" id="ARBA00022840"/>
    </source>
</evidence>
<dbReference type="InterPro" id="IPR050699">
    <property type="entry name" value="RNA-DNA_Helicase"/>
</dbReference>
<dbReference type="GO" id="GO:0016787">
    <property type="term" value="F:hydrolase activity"/>
    <property type="evidence" value="ECO:0007669"/>
    <property type="project" value="UniProtKB-KW"/>
</dbReference>
<comment type="caution">
    <text evidence="7">The sequence shown here is derived from an EMBL/GenBank/DDBJ whole genome shotgun (WGS) entry which is preliminary data.</text>
</comment>
<evidence type="ECO:0000256" key="3">
    <source>
        <dbReference type="ARBA" id="ARBA00022806"/>
    </source>
</evidence>
<name>A0A2U2J6C3_9SPHN</name>
<feature type="domain" description="Helicase C-terminal" evidence="6">
    <location>
        <begin position="156"/>
        <end position="313"/>
    </location>
</feature>
<reference evidence="7 8" key="1">
    <citation type="submission" date="2018-05" db="EMBL/GenBank/DDBJ databases">
        <title>Genome of Sphingosinicella humi QZX222.</title>
        <authorList>
            <person name="Qiao Z."/>
            <person name="Wang G."/>
        </authorList>
    </citation>
    <scope>NUCLEOTIDE SEQUENCE [LARGE SCALE GENOMIC DNA]</scope>
    <source>
        <strain evidence="7 8">QZX222</strain>
    </source>
</reference>
<dbReference type="PANTHER" id="PTHR12131:SF1">
    <property type="entry name" value="ATP-DEPENDENT RNA HELICASE SUPV3L1, MITOCHONDRIAL-RELATED"/>
    <property type="match status" value="1"/>
</dbReference>
<evidence type="ECO:0000256" key="5">
    <source>
        <dbReference type="SAM" id="MobiDB-lite"/>
    </source>
</evidence>
<sequence>MSDFARAPLAAILGPTNTGKTHLAVERMCAHSSGMIGFPLRLLAREVYDRVVKIKGESQVALITGEEKILPKDARWFLCTAESMPMERDFAFVALDEAQLGADPERGHVFTDRMLHARGREETMILGSESLKPMIRALLSEAEIIGRPRFSTLSYAGPAKLSRLPPRSAVVAFSAEQVYAVAEMLRRMRGGAAVVMGALSPRTRNAQVAMYQAGEVDYLVATDAIGMGLNMDVSHVAFAGLSKFDGRRRRRLTPAEMAQIAGRAGRHQRDGTFGALTLEGEHGAEFRPEEIEAIEEHRFTPLDHLFWREGDPDFRSLDALIRSLERRPGDQQLWAAPEAIDLAVLKRLAEDPDVRRRAAGPDRVRRLWAACGLPDFRKTGADHHARLVARLYGDLSEGDGRIPTGWFAEQVARLDNVQGDIDTLADRIAGVRTWAYIAHRADWLHDPANLAERTREVEEKLSDALHERLTQRFVDRRTAVLMRDIGGKNAGEFPVMIDEEGEVSVGSYAIGRLTGFDFQVDPAARHADRKMLLATAERRLGGEYEKRAGALVADSDDHFSLRTEAGEPVAILWRGHEVARLGPGKNLLSPRVLLDKKIERVSDRSREAVIERLKTWVKARVEQSLRPLRAAGLAARDPGTPPAVRSVLAMLVDEGGIVARAAVAEPVASLEREQRRVLSRLKVRIGALDLFMPDMLKPEAMRWRTALRTAAAGEPMPALPPPGSVVLPTPDDGSRPLVTRLGFRPLGPQMLRVDLVERLARHAHEARNGKQASAVDETLVTSLGLQPPAIARLMRDLGFRPAKNAQGWTWKGRGRPRPERKVHPGHAFAALAELRRNG</sequence>
<dbReference type="GO" id="GO:0004386">
    <property type="term" value="F:helicase activity"/>
    <property type="evidence" value="ECO:0007669"/>
    <property type="project" value="UniProtKB-KW"/>
</dbReference>
<evidence type="ECO:0000256" key="2">
    <source>
        <dbReference type="ARBA" id="ARBA00022801"/>
    </source>
</evidence>
<dbReference type="EMBL" id="QFFF01000001">
    <property type="protein sequence ID" value="PWG03884.1"/>
    <property type="molecule type" value="Genomic_DNA"/>
</dbReference>
<accession>A0A2U2J6C3</accession>